<sequence>MILILTFLSLYYSKFQEIVHILNDGEIIGRLINHVSILLSAFIQQPNHQANYSYIGSSNIVLFLTIINNLIHTLSVQPFIQQLDLNDVLLDSNKDNSNNNDDNMNNFHKYLSWIDEEWILRSLTYRQIEVRALGLSILSRICLVPIWLQRLLTRNISTETRTLLSAHSLEWSSPGAIWEMAFHFLMDSSESCWVRIMAAQLLINLTALPLNPRDSVMIFPPTINEFTSGCLEITNLCDKFQFSRIPFNSATLRSRTASNNIGYNIHDSNEPVVELQDILHSDQSSQQLRDNITQLMDVLKPWTDELFTPENMMSSTDHQMQFIPVRVSKPPKNITMPVYSDLNANFYLIGLPALHQLLVSKDFFNYLCRLVISHLPQTMFSLSHWQRLTMPSQSNIEETLPGTNLTNMQSSTMMKTATTLNNIQEAVKSTITTTETTGTSQSVNLANNAISNTSSTSHIPCICTSSLLSTVIHLLSNLMHHLPKFILSELKLHRINPLLMNIIDPTFNWNSKIFISLFTDLLQCAIQQSTNNKNINCDLTKSFISKSSCNQLIQCYASCIHILRCQAAMNEECRMNLISDSLFLTRIIIILTIPISYIDIMAPLWQQIFSLLTCLLIYSNSEETKGLNLRLILKPLANVLPNFMDIILTFIDRAELEISKECKYRHSVKFCAHARIALQLLVVIMSHQRPVSLNPVLNRLEKEYTLDTIKSKHPNSDKSLNDIIYLTRRLVQLSNSSHCFSQDGTSPRLSSHNSITVIINYRKAIDNALRTLIGICHAIKITTIEDGFLEESIAKLQLLRAKMELCCTNIHVNSESDRSASCDSKQSLSSRVSVDQKAERRHQTVSTWLKLSDEMIANLEILHNLVYMCPEARMRAIESGIIQVRSIGNSPFRSKMVHIESSARTHLLLSVLQVIICIWPLALQDLRILRTILGLLTNLTADCPRASSVLVNPPSTIKVNPYIISQSNQTTGSSNIQGDISKTDGIAVYLII</sequence>
<dbReference type="GO" id="GO:0005814">
    <property type="term" value="C:centriole"/>
    <property type="evidence" value="ECO:0007669"/>
    <property type="project" value="TreeGrafter"/>
</dbReference>
<accession>A0A183MJD1</accession>
<evidence type="ECO:0000313" key="2">
    <source>
        <dbReference type="Proteomes" id="UP000277204"/>
    </source>
</evidence>
<dbReference type="PANTHER" id="PTHR31691">
    <property type="entry name" value="ROTATIN"/>
    <property type="match status" value="1"/>
</dbReference>
<dbReference type="GO" id="GO:0007099">
    <property type="term" value="P:centriole replication"/>
    <property type="evidence" value="ECO:0007669"/>
    <property type="project" value="TreeGrafter"/>
</dbReference>
<dbReference type="GO" id="GO:0010457">
    <property type="term" value="P:centriole-centriole cohesion"/>
    <property type="evidence" value="ECO:0007669"/>
    <property type="project" value="TreeGrafter"/>
</dbReference>
<dbReference type="PANTHER" id="PTHR31691:SF1">
    <property type="entry name" value="ROTATIN"/>
    <property type="match status" value="1"/>
</dbReference>
<dbReference type="AlphaFoldDB" id="A0A183MJD1"/>
<evidence type="ECO:0000313" key="1">
    <source>
        <dbReference type="EMBL" id="VDP20131.1"/>
    </source>
</evidence>
<dbReference type="GO" id="GO:0032053">
    <property type="term" value="P:ciliary basal body organization"/>
    <property type="evidence" value="ECO:0007669"/>
    <property type="project" value="TreeGrafter"/>
</dbReference>
<dbReference type="EMBL" id="UZAI01017074">
    <property type="protein sequence ID" value="VDP20131.1"/>
    <property type="molecule type" value="Genomic_DNA"/>
</dbReference>
<organism evidence="1 2">
    <name type="scientific">Schistosoma margrebowiei</name>
    <dbReference type="NCBI Taxonomy" id="48269"/>
    <lineage>
        <taxon>Eukaryota</taxon>
        <taxon>Metazoa</taxon>
        <taxon>Spiralia</taxon>
        <taxon>Lophotrochozoa</taxon>
        <taxon>Platyhelminthes</taxon>
        <taxon>Trematoda</taxon>
        <taxon>Digenea</taxon>
        <taxon>Strigeidida</taxon>
        <taxon>Schistosomatoidea</taxon>
        <taxon>Schistosomatidae</taxon>
        <taxon>Schistosoma</taxon>
    </lineage>
</organism>
<dbReference type="GO" id="GO:0005813">
    <property type="term" value="C:centrosome"/>
    <property type="evidence" value="ECO:0007669"/>
    <property type="project" value="InterPro"/>
</dbReference>
<protein>
    <submittedName>
        <fullName evidence="1">Uncharacterized protein</fullName>
    </submittedName>
</protein>
<dbReference type="STRING" id="48269.A0A183MJD1"/>
<dbReference type="Proteomes" id="UP000277204">
    <property type="component" value="Unassembled WGS sequence"/>
</dbReference>
<keyword evidence="2" id="KW-1185">Reference proteome</keyword>
<dbReference type="InterPro" id="IPR030791">
    <property type="entry name" value="Rotatin"/>
</dbReference>
<gene>
    <name evidence="1" type="ORF">SMRZ_LOCUS16156</name>
</gene>
<reference evidence="1 2" key="1">
    <citation type="submission" date="2018-11" db="EMBL/GenBank/DDBJ databases">
        <authorList>
            <consortium name="Pathogen Informatics"/>
        </authorList>
    </citation>
    <scope>NUCLEOTIDE SEQUENCE [LARGE SCALE GENOMIC DNA]</scope>
    <source>
        <strain evidence="1 2">Zambia</strain>
    </source>
</reference>
<dbReference type="GO" id="GO:0036064">
    <property type="term" value="C:ciliary basal body"/>
    <property type="evidence" value="ECO:0007669"/>
    <property type="project" value="InterPro"/>
</dbReference>
<name>A0A183MJD1_9TREM</name>
<proteinExistence type="predicted"/>